<protein>
    <submittedName>
        <fullName evidence="3">Sporulation protein</fullName>
    </submittedName>
</protein>
<dbReference type="InterPro" id="IPR011642">
    <property type="entry name" value="Gate_dom"/>
</dbReference>
<reference evidence="3" key="1">
    <citation type="submission" date="2020-08" db="EMBL/GenBank/DDBJ databases">
        <title>Genome public.</title>
        <authorList>
            <person name="Liu C."/>
            <person name="Sun Q."/>
        </authorList>
    </citation>
    <scope>NUCLEOTIDE SEQUENCE</scope>
    <source>
        <strain evidence="3">BX7</strain>
    </source>
</reference>
<evidence type="ECO:0000259" key="2">
    <source>
        <dbReference type="Pfam" id="PF07670"/>
    </source>
</evidence>
<dbReference type="RefSeq" id="WP_249299207.1">
    <property type="nucleotide sequence ID" value="NZ_JACRSP010000001.1"/>
</dbReference>
<dbReference type="AlphaFoldDB" id="A0A926DBH3"/>
<accession>A0A926DBH3</accession>
<evidence type="ECO:0000256" key="1">
    <source>
        <dbReference type="SAM" id="Phobius"/>
    </source>
</evidence>
<sequence length="406" mass="43055">MGFLIKKCFRFLLPAAILACIAALIRYPGEVSAAVIESLGVCFRVIIPALFPFFVFASLLIETGGARQLGTVFGFLMRPVFNVPKSCCLAFFLGILSGYPVGANTAISLYQSGYCTKTEAERLLSFCNNSGPAFVLGSVGIGIWKDFRLGVLLYVCHIAACVCTGFLFRFYKYGDRSRVPASRGSGSTARGLSGALTKSVRSSTDNLIYVIAFIVFFAVVTKLLTLSGVIPAVAAFFARVFSPAGLDAAFFENLLGGLLEVTAGVRGAGALTASAASRLALTAGILGWAGISVHCQVLSFLSESDLSSLPYIGGKAVQSVLASVFTYVALFFYPFEISVGKTLQSGVESILSVGFSDILLLSCALLIPAGIAWGIAAIVPRRQKSGLSKRAVLRYTKQEEHLGRTP</sequence>
<keyword evidence="1" id="KW-0472">Membrane</keyword>
<feature type="transmembrane region" description="Helical" evidence="1">
    <location>
        <begin position="82"/>
        <end position="103"/>
    </location>
</feature>
<feature type="transmembrane region" description="Helical" evidence="1">
    <location>
        <begin position="207"/>
        <end position="237"/>
    </location>
</feature>
<evidence type="ECO:0000313" key="4">
    <source>
        <dbReference type="Proteomes" id="UP000620366"/>
    </source>
</evidence>
<keyword evidence="1" id="KW-0812">Transmembrane</keyword>
<proteinExistence type="predicted"/>
<feature type="transmembrane region" description="Helical" evidence="1">
    <location>
        <begin position="151"/>
        <end position="171"/>
    </location>
</feature>
<dbReference type="Proteomes" id="UP000620366">
    <property type="component" value="Unassembled WGS sequence"/>
</dbReference>
<name>A0A926DBH3_9FIRM</name>
<feature type="transmembrane region" description="Helical" evidence="1">
    <location>
        <begin position="355"/>
        <end position="379"/>
    </location>
</feature>
<feature type="domain" description="Nucleoside transporter/FeoB GTPase Gate" evidence="2">
    <location>
        <begin position="44"/>
        <end position="135"/>
    </location>
</feature>
<evidence type="ECO:0000313" key="3">
    <source>
        <dbReference type="EMBL" id="MBC8535478.1"/>
    </source>
</evidence>
<keyword evidence="4" id="KW-1185">Reference proteome</keyword>
<feature type="transmembrane region" description="Helical" evidence="1">
    <location>
        <begin position="316"/>
        <end position="335"/>
    </location>
</feature>
<dbReference type="Pfam" id="PF07670">
    <property type="entry name" value="Gate"/>
    <property type="match status" value="1"/>
</dbReference>
<organism evidence="3 4">
    <name type="scientific">Feifania hominis</name>
    <dbReference type="NCBI Taxonomy" id="2763660"/>
    <lineage>
        <taxon>Bacteria</taxon>
        <taxon>Bacillati</taxon>
        <taxon>Bacillota</taxon>
        <taxon>Clostridia</taxon>
        <taxon>Eubacteriales</taxon>
        <taxon>Feifaniaceae</taxon>
        <taxon>Feifania</taxon>
    </lineage>
</organism>
<comment type="caution">
    <text evidence="3">The sequence shown here is derived from an EMBL/GenBank/DDBJ whole genome shotgun (WGS) entry which is preliminary data.</text>
</comment>
<feature type="transmembrane region" description="Helical" evidence="1">
    <location>
        <begin position="43"/>
        <end position="61"/>
    </location>
</feature>
<gene>
    <name evidence="3" type="ORF">H8695_02060</name>
</gene>
<keyword evidence="1" id="KW-1133">Transmembrane helix</keyword>
<dbReference type="EMBL" id="JACRSP010000001">
    <property type="protein sequence ID" value="MBC8535478.1"/>
    <property type="molecule type" value="Genomic_DNA"/>
</dbReference>